<evidence type="ECO:0000256" key="1">
    <source>
        <dbReference type="SAM" id="Phobius"/>
    </source>
</evidence>
<protein>
    <submittedName>
        <fullName evidence="2">Helix-hairpin-helix domain-containing protein</fullName>
    </submittedName>
</protein>
<dbReference type="EMBL" id="JAAXKZ010000002">
    <property type="protein sequence ID" value="NMH90171.1"/>
    <property type="molecule type" value="Genomic_DNA"/>
</dbReference>
<dbReference type="Proteomes" id="UP000586918">
    <property type="component" value="Unassembled WGS sequence"/>
</dbReference>
<keyword evidence="3" id="KW-1185">Reference proteome</keyword>
<comment type="caution">
    <text evidence="2">The sequence shown here is derived from an EMBL/GenBank/DDBJ whole genome shotgun (WGS) entry which is preliminary data.</text>
</comment>
<organism evidence="2 3">
    <name type="scientific">Pseudonocardia bannensis</name>
    <dbReference type="NCBI Taxonomy" id="630973"/>
    <lineage>
        <taxon>Bacteria</taxon>
        <taxon>Bacillati</taxon>
        <taxon>Actinomycetota</taxon>
        <taxon>Actinomycetes</taxon>
        <taxon>Pseudonocardiales</taxon>
        <taxon>Pseudonocardiaceae</taxon>
        <taxon>Pseudonocardia</taxon>
    </lineage>
</organism>
<name>A0A848DC21_9PSEU</name>
<gene>
    <name evidence="2" type="ORF">HF519_00875</name>
</gene>
<feature type="transmembrane region" description="Helical" evidence="1">
    <location>
        <begin position="88"/>
        <end position="106"/>
    </location>
</feature>
<accession>A0A848DC21</accession>
<evidence type="ECO:0000313" key="2">
    <source>
        <dbReference type="EMBL" id="NMH90171.1"/>
    </source>
</evidence>
<reference evidence="2 3" key="1">
    <citation type="submission" date="2020-04" db="EMBL/GenBank/DDBJ databases">
        <authorList>
            <person name="Klaysubun C."/>
            <person name="Duangmal K."/>
            <person name="Lipun K."/>
        </authorList>
    </citation>
    <scope>NUCLEOTIDE SEQUENCE [LARGE SCALE GENOMIC DNA]</scope>
    <source>
        <strain evidence="2 3">DSM 45300</strain>
    </source>
</reference>
<feature type="transmembrane region" description="Helical" evidence="1">
    <location>
        <begin position="20"/>
        <end position="39"/>
    </location>
</feature>
<feature type="transmembrane region" description="Helical" evidence="1">
    <location>
        <begin position="51"/>
        <end position="68"/>
    </location>
</feature>
<dbReference type="SUPFAM" id="SSF81585">
    <property type="entry name" value="PsbU/PolX domain-like"/>
    <property type="match status" value="1"/>
</dbReference>
<keyword evidence="1" id="KW-0472">Membrane</keyword>
<sequence>MAVSPSPAGSRSIGERFREGGWYFVLVIASAGILSPVPFAHAASRLRQRALWAWAGLYAAVAIVVIALSPDTDEAGRPVDSGAADDVFGVVALALIVSACLHLRPVRRRVYGLPDPPPVPPVAPVHSSDPAVAAALAARTRRDEARRLAAADPLLARELRIGRPDLPRDYDDGGLVDLNSAPAEVIADLCGIDPGIARRIVEARTTAGVPFAHVDDAFAYTDIPVALWDRIRDRAVILTR</sequence>
<dbReference type="AlphaFoldDB" id="A0A848DC21"/>
<proteinExistence type="predicted"/>
<dbReference type="Pfam" id="PF12836">
    <property type="entry name" value="HHH_3"/>
    <property type="match status" value="1"/>
</dbReference>
<dbReference type="Gene3D" id="1.10.150.320">
    <property type="entry name" value="Photosystem II 12 kDa extrinsic protein"/>
    <property type="match status" value="1"/>
</dbReference>
<keyword evidence="1" id="KW-1133">Transmembrane helix</keyword>
<evidence type="ECO:0000313" key="3">
    <source>
        <dbReference type="Proteomes" id="UP000586918"/>
    </source>
</evidence>
<dbReference type="RefSeq" id="WP_169409670.1">
    <property type="nucleotide sequence ID" value="NZ_JAAXKZ010000002.1"/>
</dbReference>
<keyword evidence="1" id="KW-0812">Transmembrane</keyword>